<dbReference type="SMART" id="SM00220">
    <property type="entry name" value="S_TKc"/>
    <property type="match status" value="1"/>
</dbReference>
<keyword evidence="5" id="KW-0732">Signal</keyword>
<dbReference type="PROSITE" id="PS50011">
    <property type="entry name" value="PROTEIN_KINASE_DOM"/>
    <property type="match status" value="1"/>
</dbReference>
<sequence>MQSFFFSGDCNSFKIASFSYTVPMMNCNRYLLLVAVVVLEVFLLVGHHSSKASKNCNSFCGSISIRLPFRLRTDFKSCGFKSFELDCEDNQKTVLYLSSSAKYYVRKINYANFSIRFVDSGVEKDNCSSLPRHPLTWNLLLSSNMSQLEYDEYLVFVRCVNPVLAQDVRYRSDLLYYFGYSWQSAFKYIDTSSCNYSASHFLKREYSYVVVSYRGIIVSDLEDLCRVEKTMLWTVSNEESLLSNRNNLTYKDVHDSLLFGFQLSFHSFCCDNNDIYNPCNFEGDAQLCDFPTPMIGTPTRGAEGFMVSIMHKVDLVTTCIAAGLRYLLFIGKVQSPRWMDDETDPRYLIVQLFADIIDVFIVHHVLLFIFGGPFVVGFLIYKWRRRHLSMYDNIEEFLQTQGDFMPIRYSYSNIKKITKKFKDKLGQGGYGSVYKGRLRSGRLAAIKLLGNSKSNGQDFINEVGTIGTIHHVNVVKLIGFCVQGSKRALVYEFMPNGSLDKYLFSPEVNNSISTEKMYEISLGVARGIEYLHRGCALQILHFDIKPHNILLDENFVPKISDFGISKLCETKNTVVSLTGARGTIGYMAPELFYRHIGGVSFKADVYSFGMMLMEMAGRRKNLNAIADHSSQIYFPTWAYEQFRKGKYIELGEANATEEQNKITKKIIVVALWCIQLKPDNRPPMHKVIEMLEQDVESLELPPKPLLSLQVVEDMDTEMDEHPIEIRDPISDCSDSISLLMDAE</sequence>
<dbReference type="PANTHER" id="PTHR27009">
    <property type="entry name" value="RUST RESISTANCE KINASE LR10-RELATED"/>
    <property type="match status" value="1"/>
</dbReference>
<dbReference type="Pfam" id="PF13947">
    <property type="entry name" value="GUB_WAK_bind"/>
    <property type="match status" value="1"/>
</dbReference>
<keyword evidence="2" id="KW-0723">Serine/threonine-protein kinase</keyword>
<evidence type="ECO:0000256" key="13">
    <source>
        <dbReference type="SAM" id="Phobius"/>
    </source>
</evidence>
<evidence type="ECO:0000256" key="1">
    <source>
        <dbReference type="ARBA" id="ARBA00004479"/>
    </source>
</evidence>
<dbReference type="GO" id="GO:0016020">
    <property type="term" value="C:membrane"/>
    <property type="evidence" value="ECO:0007669"/>
    <property type="project" value="UniProtKB-SubCell"/>
</dbReference>
<feature type="domain" description="Protein kinase" evidence="14">
    <location>
        <begin position="419"/>
        <end position="706"/>
    </location>
</feature>
<dbReference type="InterPro" id="IPR025287">
    <property type="entry name" value="WAK_GUB"/>
</dbReference>
<evidence type="ECO:0000256" key="8">
    <source>
        <dbReference type="ARBA" id="ARBA00022840"/>
    </source>
</evidence>
<dbReference type="InterPro" id="IPR000719">
    <property type="entry name" value="Prot_kinase_dom"/>
</dbReference>
<dbReference type="PROSITE" id="PS00107">
    <property type="entry name" value="PROTEIN_KINASE_ATP"/>
    <property type="match status" value="1"/>
</dbReference>
<dbReference type="InterPro" id="IPR045874">
    <property type="entry name" value="LRK10/LRL21-25-like"/>
</dbReference>
<dbReference type="Proteomes" id="UP001159364">
    <property type="component" value="Linkage Group LG01"/>
</dbReference>
<keyword evidence="11" id="KW-0325">Glycoprotein</keyword>
<keyword evidence="9 13" id="KW-1133">Transmembrane helix</keyword>
<name>A0AAV8U7E6_9ROSI</name>
<keyword evidence="16" id="KW-1185">Reference proteome</keyword>
<evidence type="ECO:0000256" key="2">
    <source>
        <dbReference type="ARBA" id="ARBA00022527"/>
    </source>
</evidence>
<evidence type="ECO:0000313" key="15">
    <source>
        <dbReference type="EMBL" id="KAJ8775221.1"/>
    </source>
</evidence>
<protein>
    <recommendedName>
        <fullName evidence="14">Protein kinase domain-containing protein</fullName>
    </recommendedName>
</protein>
<comment type="subcellular location">
    <subcellularLocation>
        <location evidence="1">Membrane</location>
        <topology evidence="1">Single-pass type I membrane protein</topology>
    </subcellularLocation>
</comment>
<dbReference type="Gene3D" id="3.30.200.20">
    <property type="entry name" value="Phosphorylase Kinase, domain 1"/>
    <property type="match status" value="1"/>
</dbReference>
<proteinExistence type="predicted"/>
<feature type="transmembrane region" description="Helical" evidence="13">
    <location>
        <begin position="348"/>
        <end position="381"/>
    </location>
</feature>
<dbReference type="FunFam" id="3.30.200.20:FF:000178">
    <property type="entry name" value="serine/threonine-protein kinase PBS1-like"/>
    <property type="match status" value="1"/>
</dbReference>
<dbReference type="SUPFAM" id="SSF56112">
    <property type="entry name" value="Protein kinase-like (PK-like)"/>
    <property type="match status" value="1"/>
</dbReference>
<comment type="caution">
    <text evidence="15">The sequence shown here is derived from an EMBL/GenBank/DDBJ whole genome shotgun (WGS) entry which is preliminary data.</text>
</comment>
<dbReference type="InterPro" id="IPR008271">
    <property type="entry name" value="Ser/Thr_kinase_AS"/>
</dbReference>
<accession>A0AAV8U7E6</accession>
<dbReference type="GO" id="GO:0005524">
    <property type="term" value="F:ATP binding"/>
    <property type="evidence" value="ECO:0007669"/>
    <property type="project" value="UniProtKB-UniRule"/>
</dbReference>
<organism evidence="15 16">
    <name type="scientific">Erythroxylum novogranatense</name>
    <dbReference type="NCBI Taxonomy" id="1862640"/>
    <lineage>
        <taxon>Eukaryota</taxon>
        <taxon>Viridiplantae</taxon>
        <taxon>Streptophyta</taxon>
        <taxon>Embryophyta</taxon>
        <taxon>Tracheophyta</taxon>
        <taxon>Spermatophyta</taxon>
        <taxon>Magnoliopsida</taxon>
        <taxon>eudicotyledons</taxon>
        <taxon>Gunneridae</taxon>
        <taxon>Pentapetalae</taxon>
        <taxon>rosids</taxon>
        <taxon>fabids</taxon>
        <taxon>Malpighiales</taxon>
        <taxon>Erythroxylaceae</taxon>
        <taxon>Erythroxylum</taxon>
    </lineage>
</organism>
<dbReference type="PROSITE" id="PS00108">
    <property type="entry name" value="PROTEIN_KINASE_ST"/>
    <property type="match status" value="1"/>
</dbReference>
<evidence type="ECO:0000256" key="6">
    <source>
        <dbReference type="ARBA" id="ARBA00022741"/>
    </source>
</evidence>
<dbReference type="EMBL" id="JAIWQS010000001">
    <property type="protein sequence ID" value="KAJ8775221.1"/>
    <property type="molecule type" value="Genomic_DNA"/>
</dbReference>
<evidence type="ECO:0000313" key="16">
    <source>
        <dbReference type="Proteomes" id="UP001159364"/>
    </source>
</evidence>
<dbReference type="InterPro" id="IPR011009">
    <property type="entry name" value="Kinase-like_dom_sf"/>
</dbReference>
<dbReference type="Pfam" id="PF07714">
    <property type="entry name" value="PK_Tyr_Ser-Thr"/>
    <property type="match status" value="1"/>
</dbReference>
<reference evidence="15 16" key="1">
    <citation type="submission" date="2021-09" db="EMBL/GenBank/DDBJ databases">
        <title>Genomic insights and catalytic innovation underlie evolution of tropane alkaloids biosynthesis.</title>
        <authorList>
            <person name="Wang Y.-J."/>
            <person name="Tian T."/>
            <person name="Huang J.-P."/>
            <person name="Huang S.-X."/>
        </authorList>
    </citation>
    <scope>NUCLEOTIDE SEQUENCE [LARGE SCALE GENOMIC DNA]</scope>
    <source>
        <strain evidence="15">KIB-2018</strain>
        <tissue evidence="15">Leaf</tissue>
    </source>
</reference>
<evidence type="ECO:0000256" key="4">
    <source>
        <dbReference type="ARBA" id="ARBA00022692"/>
    </source>
</evidence>
<dbReference type="InterPro" id="IPR017441">
    <property type="entry name" value="Protein_kinase_ATP_BS"/>
</dbReference>
<keyword evidence="10 13" id="KW-0472">Membrane</keyword>
<evidence type="ECO:0000256" key="5">
    <source>
        <dbReference type="ARBA" id="ARBA00022729"/>
    </source>
</evidence>
<dbReference type="InterPro" id="IPR001245">
    <property type="entry name" value="Ser-Thr/Tyr_kinase_cat_dom"/>
</dbReference>
<dbReference type="Gene3D" id="1.10.510.10">
    <property type="entry name" value="Transferase(Phosphotransferase) domain 1"/>
    <property type="match status" value="1"/>
</dbReference>
<keyword evidence="7" id="KW-0418">Kinase</keyword>
<evidence type="ECO:0000256" key="7">
    <source>
        <dbReference type="ARBA" id="ARBA00022777"/>
    </source>
</evidence>
<gene>
    <name evidence="15" type="ORF">K2173_020225</name>
</gene>
<dbReference type="AlphaFoldDB" id="A0AAV8U7E6"/>
<dbReference type="GO" id="GO:0030247">
    <property type="term" value="F:polysaccharide binding"/>
    <property type="evidence" value="ECO:0007669"/>
    <property type="project" value="InterPro"/>
</dbReference>
<evidence type="ECO:0000256" key="11">
    <source>
        <dbReference type="ARBA" id="ARBA00023180"/>
    </source>
</evidence>
<evidence type="ECO:0000256" key="10">
    <source>
        <dbReference type="ARBA" id="ARBA00023136"/>
    </source>
</evidence>
<dbReference type="GO" id="GO:0004674">
    <property type="term" value="F:protein serine/threonine kinase activity"/>
    <property type="evidence" value="ECO:0007669"/>
    <property type="project" value="UniProtKB-KW"/>
</dbReference>
<keyword evidence="6 12" id="KW-0547">Nucleotide-binding</keyword>
<evidence type="ECO:0000256" key="12">
    <source>
        <dbReference type="PROSITE-ProRule" id="PRU10141"/>
    </source>
</evidence>
<evidence type="ECO:0000256" key="3">
    <source>
        <dbReference type="ARBA" id="ARBA00022679"/>
    </source>
</evidence>
<keyword evidence="8 12" id="KW-0067">ATP-binding</keyword>
<dbReference type="FunFam" id="1.10.510.10:FF:000590">
    <property type="entry name" value="PR5-like receptor kinase"/>
    <property type="match status" value="1"/>
</dbReference>
<keyword evidence="4 13" id="KW-0812">Transmembrane</keyword>
<evidence type="ECO:0000259" key="14">
    <source>
        <dbReference type="PROSITE" id="PS50011"/>
    </source>
</evidence>
<evidence type="ECO:0000256" key="9">
    <source>
        <dbReference type="ARBA" id="ARBA00022989"/>
    </source>
</evidence>
<keyword evidence="3" id="KW-0808">Transferase</keyword>
<feature type="binding site" evidence="12">
    <location>
        <position position="447"/>
    </location>
    <ligand>
        <name>ATP</name>
        <dbReference type="ChEBI" id="CHEBI:30616"/>
    </ligand>
</feature>